<dbReference type="OrthoDB" id="9762009at2"/>
<organism evidence="3 4">
    <name type="scientific">Thermosporothrix hazakensis</name>
    <dbReference type="NCBI Taxonomy" id="644383"/>
    <lineage>
        <taxon>Bacteria</taxon>
        <taxon>Bacillati</taxon>
        <taxon>Chloroflexota</taxon>
        <taxon>Ktedonobacteria</taxon>
        <taxon>Ktedonobacterales</taxon>
        <taxon>Thermosporotrichaceae</taxon>
        <taxon>Thermosporothrix</taxon>
    </lineage>
</organism>
<dbReference type="GO" id="GO:0030572">
    <property type="term" value="F:phosphatidyltransferase activity"/>
    <property type="evidence" value="ECO:0007669"/>
    <property type="project" value="UniProtKB-ARBA"/>
</dbReference>
<dbReference type="CDD" id="cd09159">
    <property type="entry name" value="PLDc_ybhO_like_2"/>
    <property type="match status" value="1"/>
</dbReference>
<sequence length="425" mass="49345">MTTSPETGQRPPLLRPRIPVRSIIQRVLLVLFLLQLLTAAVLQVVSRIRRLRQKAKTFPHRELDEIAVGENNHLKLYSYGCDLYDDMLKAIDEAKDCIMIESFIWKGDAIGRAFRDHLAKKAEEGVDVYVIFDAFGNLVVPRAFKSSFPKNVHLFEFMPVQRIWHIFDPRRYALDHRKILVVDGEISFIGGYNIGSVYATQWRDTHLRIRGEASATLANSFIAFWNRFKPHGIEIERHYQTQFNPLISVHGNDAIRLTFPIRDMYIDAIDRAQNCILLTNAYFLPDHALLAALKNAARRGVDVRILVPWVSNHILTDWISHGYFHECLQAGIRIFSYRHSMLHAKTCTIDDEWSTVGTANLDRLSSIGNFEINVEIYSEEFARQMHTLFDYDTSDTFELTLEDWAKRPWYVKASEKLLAPWRFMM</sequence>
<name>A0A326U7S5_THEHA</name>
<gene>
    <name evidence="3" type="ORF">EI42_02804</name>
</gene>
<feature type="domain" description="PLD phosphodiesterase" evidence="2">
    <location>
        <begin position="338"/>
        <end position="365"/>
    </location>
</feature>
<dbReference type="InterPro" id="IPR025202">
    <property type="entry name" value="PLD-like_dom"/>
</dbReference>
<dbReference type="SUPFAM" id="SSF56024">
    <property type="entry name" value="Phospholipase D/nuclease"/>
    <property type="match status" value="2"/>
</dbReference>
<dbReference type="Pfam" id="PF13091">
    <property type="entry name" value="PLDc_2"/>
    <property type="match status" value="2"/>
</dbReference>
<dbReference type="EMBL" id="QKUF01000008">
    <property type="protein sequence ID" value="PZW29508.1"/>
    <property type="molecule type" value="Genomic_DNA"/>
</dbReference>
<dbReference type="GO" id="GO:0032049">
    <property type="term" value="P:cardiolipin biosynthetic process"/>
    <property type="evidence" value="ECO:0007669"/>
    <property type="project" value="UniProtKB-ARBA"/>
</dbReference>
<feature type="domain" description="PLD phosphodiesterase" evidence="2">
    <location>
        <begin position="171"/>
        <end position="198"/>
    </location>
</feature>
<dbReference type="Proteomes" id="UP000248806">
    <property type="component" value="Unassembled WGS sequence"/>
</dbReference>
<dbReference type="SMART" id="SM00155">
    <property type="entry name" value="PLDc"/>
    <property type="match status" value="2"/>
</dbReference>
<feature type="transmembrane region" description="Helical" evidence="1">
    <location>
        <begin position="23"/>
        <end position="45"/>
    </location>
</feature>
<dbReference type="PANTHER" id="PTHR21248:SF22">
    <property type="entry name" value="PHOSPHOLIPASE D"/>
    <property type="match status" value="1"/>
</dbReference>
<keyword evidence="1" id="KW-0472">Membrane</keyword>
<evidence type="ECO:0000256" key="1">
    <source>
        <dbReference type="SAM" id="Phobius"/>
    </source>
</evidence>
<accession>A0A326U7S5</accession>
<protein>
    <submittedName>
        <fullName evidence="3">Cardiolipin synthase</fullName>
    </submittedName>
</protein>
<dbReference type="Gene3D" id="3.30.870.10">
    <property type="entry name" value="Endonuclease Chain A"/>
    <property type="match status" value="2"/>
</dbReference>
<dbReference type="RefSeq" id="WP_111322949.1">
    <property type="nucleotide sequence ID" value="NZ_BIFX01000001.1"/>
</dbReference>
<comment type="caution">
    <text evidence="3">The sequence shown here is derived from an EMBL/GenBank/DDBJ whole genome shotgun (WGS) entry which is preliminary data.</text>
</comment>
<keyword evidence="1" id="KW-0812">Transmembrane</keyword>
<proteinExistence type="predicted"/>
<dbReference type="PANTHER" id="PTHR21248">
    <property type="entry name" value="CARDIOLIPIN SYNTHASE"/>
    <property type="match status" value="1"/>
</dbReference>
<keyword evidence="4" id="KW-1185">Reference proteome</keyword>
<dbReference type="PROSITE" id="PS50035">
    <property type="entry name" value="PLD"/>
    <property type="match status" value="2"/>
</dbReference>
<keyword evidence="1" id="KW-1133">Transmembrane helix</keyword>
<dbReference type="AlphaFoldDB" id="A0A326U7S5"/>
<evidence type="ECO:0000259" key="2">
    <source>
        <dbReference type="PROSITE" id="PS50035"/>
    </source>
</evidence>
<dbReference type="InterPro" id="IPR001736">
    <property type="entry name" value="PLipase_D/transphosphatidylase"/>
</dbReference>
<evidence type="ECO:0000313" key="3">
    <source>
        <dbReference type="EMBL" id="PZW29508.1"/>
    </source>
</evidence>
<dbReference type="CDD" id="cd09110">
    <property type="entry name" value="PLDc_CLS_1"/>
    <property type="match status" value="1"/>
</dbReference>
<evidence type="ECO:0000313" key="4">
    <source>
        <dbReference type="Proteomes" id="UP000248806"/>
    </source>
</evidence>
<reference evidence="3 4" key="1">
    <citation type="submission" date="2018-06" db="EMBL/GenBank/DDBJ databases">
        <title>Genomic Encyclopedia of Archaeal and Bacterial Type Strains, Phase II (KMG-II): from individual species to whole genera.</title>
        <authorList>
            <person name="Goeker M."/>
        </authorList>
    </citation>
    <scope>NUCLEOTIDE SEQUENCE [LARGE SCALE GENOMIC DNA]</scope>
    <source>
        <strain evidence="3 4">ATCC BAA-1881</strain>
    </source>
</reference>